<dbReference type="PROSITE" id="PS50089">
    <property type="entry name" value="ZF_RING_2"/>
    <property type="match status" value="1"/>
</dbReference>
<protein>
    <submittedName>
        <fullName evidence="11">Uncharacterized protein</fullName>
    </submittedName>
</protein>
<dbReference type="AlphaFoldDB" id="A0AA88PDG4"/>
<dbReference type="Pfam" id="PF13445">
    <property type="entry name" value="zf-RING_UBOX"/>
    <property type="match status" value="1"/>
</dbReference>
<dbReference type="InterPro" id="IPR001841">
    <property type="entry name" value="Znf_RING"/>
</dbReference>
<dbReference type="SUPFAM" id="SSF57845">
    <property type="entry name" value="B-box zinc-binding domain"/>
    <property type="match status" value="1"/>
</dbReference>
<keyword evidence="1" id="KW-0399">Innate immunity</keyword>
<dbReference type="CDD" id="cd00934">
    <property type="entry name" value="PTB"/>
    <property type="match status" value="1"/>
</dbReference>
<dbReference type="SMART" id="SM00184">
    <property type="entry name" value="RING"/>
    <property type="match status" value="1"/>
</dbReference>
<dbReference type="Gene3D" id="3.30.40.10">
    <property type="entry name" value="Zinc/RING finger domain, C3HC4 (zinc finger)"/>
    <property type="match status" value="1"/>
</dbReference>
<evidence type="ECO:0000259" key="8">
    <source>
        <dbReference type="PROSITE" id="PS01179"/>
    </source>
</evidence>
<evidence type="ECO:0000259" key="10">
    <source>
        <dbReference type="PROSITE" id="PS50188"/>
    </source>
</evidence>
<dbReference type="Proteomes" id="UP001187343">
    <property type="component" value="Unassembled WGS sequence"/>
</dbReference>
<evidence type="ECO:0000256" key="3">
    <source>
        <dbReference type="ARBA" id="ARBA00022771"/>
    </source>
</evidence>
<name>A0AA88PDG4_9TELE</name>
<dbReference type="InterPro" id="IPR043136">
    <property type="entry name" value="B30.2/SPRY_sf"/>
</dbReference>
<dbReference type="InterPro" id="IPR001870">
    <property type="entry name" value="B30.2/SPRY"/>
</dbReference>
<dbReference type="Gene3D" id="2.60.120.920">
    <property type="match status" value="1"/>
</dbReference>
<dbReference type="GO" id="GO:0045087">
    <property type="term" value="P:innate immune response"/>
    <property type="evidence" value="ECO:0007669"/>
    <property type="project" value="UniProtKB-KW"/>
</dbReference>
<feature type="region of interest" description="Disordered" evidence="7">
    <location>
        <begin position="711"/>
        <end position="736"/>
    </location>
</feature>
<dbReference type="PROSITE" id="PS50188">
    <property type="entry name" value="B302_SPRY"/>
    <property type="match status" value="1"/>
</dbReference>
<dbReference type="InterPro" id="IPR006020">
    <property type="entry name" value="PTB/PI_dom"/>
</dbReference>
<keyword evidence="4" id="KW-0862">Zinc</keyword>
<evidence type="ECO:0000256" key="2">
    <source>
        <dbReference type="ARBA" id="ARBA00022723"/>
    </source>
</evidence>
<gene>
    <name evidence="11" type="ORF">Q8A67_016742</name>
</gene>
<comment type="caution">
    <text evidence="11">The sequence shown here is derived from an EMBL/GenBank/DDBJ whole genome shotgun (WGS) entry which is preliminary data.</text>
</comment>
<dbReference type="SMART" id="SM00462">
    <property type="entry name" value="PTB"/>
    <property type="match status" value="1"/>
</dbReference>
<organism evidence="11 12">
    <name type="scientific">Cirrhinus molitorella</name>
    <name type="common">mud carp</name>
    <dbReference type="NCBI Taxonomy" id="172907"/>
    <lineage>
        <taxon>Eukaryota</taxon>
        <taxon>Metazoa</taxon>
        <taxon>Chordata</taxon>
        <taxon>Craniata</taxon>
        <taxon>Vertebrata</taxon>
        <taxon>Euteleostomi</taxon>
        <taxon>Actinopterygii</taxon>
        <taxon>Neopterygii</taxon>
        <taxon>Teleostei</taxon>
        <taxon>Ostariophysi</taxon>
        <taxon>Cypriniformes</taxon>
        <taxon>Cyprinidae</taxon>
        <taxon>Labeoninae</taxon>
        <taxon>Labeonini</taxon>
        <taxon>Cirrhinus</taxon>
    </lineage>
</organism>
<dbReference type="InterPro" id="IPR027370">
    <property type="entry name" value="Znf-RING_euk"/>
</dbReference>
<keyword evidence="5" id="KW-0391">Immunity</keyword>
<dbReference type="Pfam" id="PF00640">
    <property type="entry name" value="PID"/>
    <property type="match status" value="1"/>
</dbReference>
<proteinExistence type="predicted"/>
<dbReference type="SUPFAM" id="SSF57850">
    <property type="entry name" value="RING/U-box"/>
    <property type="match status" value="1"/>
</dbReference>
<dbReference type="PROSITE" id="PS01179">
    <property type="entry name" value="PID"/>
    <property type="match status" value="1"/>
</dbReference>
<dbReference type="PANTHER" id="PTHR25465">
    <property type="entry name" value="B-BOX DOMAIN CONTAINING"/>
    <property type="match status" value="1"/>
</dbReference>
<dbReference type="InterPro" id="IPR011993">
    <property type="entry name" value="PH-like_dom_sf"/>
</dbReference>
<evidence type="ECO:0000259" key="9">
    <source>
        <dbReference type="PROSITE" id="PS50089"/>
    </source>
</evidence>
<dbReference type="Pfam" id="PF00622">
    <property type="entry name" value="SPRY"/>
    <property type="match status" value="1"/>
</dbReference>
<dbReference type="PANTHER" id="PTHR25465:SF41">
    <property type="entry name" value="E3 UBIQUITIN-PROTEIN LIGASE RNF135"/>
    <property type="match status" value="1"/>
</dbReference>
<dbReference type="SUPFAM" id="SSF50729">
    <property type="entry name" value="PH domain-like"/>
    <property type="match status" value="1"/>
</dbReference>
<dbReference type="InterPro" id="IPR013320">
    <property type="entry name" value="ConA-like_dom_sf"/>
</dbReference>
<dbReference type="PROSITE" id="PS00518">
    <property type="entry name" value="ZF_RING_1"/>
    <property type="match status" value="1"/>
</dbReference>
<dbReference type="InterPro" id="IPR013083">
    <property type="entry name" value="Znf_RING/FYVE/PHD"/>
</dbReference>
<keyword evidence="12" id="KW-1185">Reference proteome</keyword>
<dbReference type="InterPro" id="IPR000315">
    <property type="entry name" value="Znf_B-box"/>
</dbReference>
<dbReference type="Gene3D" id="2.30.29.30">
    <property type="entry name" value="Pleckstrin-homology domain (PH domain)/Phosphotyrosine-binding domain (PTB)"/>
    <property type="match status" value="1"/>
</dbReference>
<evidence type="ECO:0000256" key="1">
    <source>
        <dbReference type="ARBA" id="ARBA00022588"/>
    </source>
</evidence>
<dbReference type="InterPro" id="IPR003879">
    <property type="entry name" value="Butyrophylin_SPRY"/>
</dbReference>
<reference evidence="11" key="1">
    <citation type="submission" date="2023-08" db="EMBL/GenBank/DDBJ databases">
        <title>Chromosome-level Genome Assembly of mud carp (Cirrhinus molitorella).</title>
        <authorList>
            <person name="Liu H."/>
        </authorList>
    </citation>
    <scope>NUCLEOTIDE SEQUENCE</scope>
    <source>
        <strain evidence="11">Prfri</strain>
        <tissue evidence="11">Muscle</tissue>
    </source>
</reference>
<feature type="domain" description="PID" evidence="8">
    <location>
        <begin position="555"/>
        <end position="672"/>
    </location>
</feature>
<dbReference type="Pfam" id="PF00643">
    <property type="entry name" value="zf-B_box"/>
    <property type="match status" value="1"/>
</dbReference>
<feature type="domain" description="B30.2/SPRY" evidence="10">
    <location>
        <begin position="341"/>
        <end position="547"/>
    </location>
</feature>
<evidence type="ECO:0000256" key="7">
    <source>
        <dbReference type="SAM" id="MobiDB-lite"/>
    </source>
</evidence>
<accession>A0AA88PDG4</accession>
<dbReference type="GO" id="GO:0005737">
    <property type="term" value="C:cytoplasm"/>
    <property type="evidence" value="ECO:0007669"/>
    <property type="project" value="UniProtKB-ARBA"/>
</dbReference>
<evidence type="ECO:0000313" key="12">
    <source>
        <dbReference type="Proteomes" id="UP001187343"/>
    </source>
</evidence>
<dbReference type="InterPro" id="IPR003877">
    <property type="entry name" value="SPRY_dom"/>
</dbReference>
<dbReference type="Gene3D" id="3.30.160.60">
    <property type="entry name" value="Classic Zinc Finger"/>
    <property type="match status" value="1"/>
</dbReference>
<dbReference type="SMART" id="SM00589">
    <property type="entry name" value="PRY"/>
    <property type="match status" value="1"/>
</dbReference>
<keyword evidence="2" id="KW-0479">Metal-binding</keyword>
<feature type="domain" description="RING-type" evidence="9">
    <location>
        <begin position="16"/>
        <end position="59"/>
    </location>
</feature>
<evidence type="ECO:0000256" key="5">
    <source>
        <dbReference type="ARBA" id="ARBA00022859"/>
    </source>
</evidence>
<evidence type="ECO:0000313" key="11">
    <source>
        <dbReference type="EMBL" id="KAK2885905.1"/>
    </source>
</evidence>
<dbReference type="Pfam" id="PF13765">
    <property type="entry name" value="PRY"/>
    <property type="match status" value="1"/>
</dbReference>
<dbReference type="GO" id="GO:0008270">
    <property type="term" value="F:zinc ion binding"/>
    <property type="evidence" value="ECO:0007669"/>
    <property type="project" value="UniProtKB-KW"/>
</dbReference>
<evidence type="ECO:0000256" key="6">
    <source>
        <dbReference type="PROSITE-ProRule" id="PRU00175"/>
    </source>
</evidence>
<keyword evidence="3 6" id="KW-0863">Zinc-finger</keyword>
<dbReference type="EMBL" id="JAUYZG010000016">
    <property type="protein sequence ID" value="KAK2885905.1"/>
    <property type="molecule type" value="Genomic_DNA"/>
</dbReference>
<dbReference type="SUPFAM" id="SSF49899">
    <property type="entry name" value="Concanavalin A-like lectins/glucanases"/>
    <property type="match status" value="1"/>
</dbReference>
<dbReference type="InterPro" id="IPR051051">
    <property type="entry name" value="E3_ubiq-ligase_TRIM/RNF"/>
</dbReference>
<sequence>MSQSKPEERLALELSCAICLQLYRDPVALPCGHNYCLGCIKNAASAEDPKSPKRCPECREEYGSPEKLPKNFKLSSIVDGFLVATTGGGLRGGPTVPCDQCLDNPIAAVKYCTRCEMSLCSGHLKKHEERHRSVHVLVELPSERDGKRCPVHLKVTEYLCAQERLFLCSECLMEGTHQHHEVQTFEVAKEEMKRVLEELGKSVSDKLQMTEALLKSASDGPTDKAEDKLVARANILLDNMTSLISTYKSRMTTEMDDKLHSRDKSWQASLCNLEGCLHQLQDAQKCTGEVLSQSSEFLFIQNYLNVEARVRQAANVTIPALPPQESSNAKQLRSVLRTDSFHAEMSLLLEYLHGMMNPLDLTYNQATAHPSLLLSSDLKTVKQCAGVKSSNAGDQSERFSTATQVMCTEGFATGVHMWAVEVGPGCMWSVGVCYKSIPRKGDHSRLGHNSSSWRLQWKSKKLTACYDSANVAIGEGLVVPPKKVEVTLDYEGGTIAFHSSGQGGRRQHLHTFSAVFKDTVGREQLLSDTKFSSKHARDNRAVKMSDIDDDSEIYFSVKFLGRIQVVRPGGMQILTDAVQALQDPNIEMDEKMKKTKVHLFLTRSAIDILEHKTKFMLYSCALSSVSFCAVHPSQSKILGFVARHPASDMYHCYIFQSKKFSHVLVSIIGDTFRAAKQDGSLQGHRDLVVEALRHKNKVLERENAELKRRLQASGENAGGSQNIDENESDVDKLSSRSGQVRFFSEDDKTPLHNNF</sequence>
<dbReference type="InterPro" id="IPR017907">
    <property type="entry name" value="Znf_RING_CS"/>
</dbReference>
<dbReference type="PRINTS" id="PR01407">
    <property type="entry name" value="BUTYPHLNCDUF"/>
</dbReference>
<evidence type="ECO:0000256" key="4">
    <source>
        <dbReference type="ARBA" id="ARBA00022833"/>
    </source>
</evidence>
<dbReference type="InterPro" id="IPR006574">
    <property type="entry name" value="PRY"/>
</dbReference>